<feature type="transmembrane region" description="Helical" evidence="7">
    <location>
        <begin position="164"/>
        <end position="184"/>
    </location>
</feature>
<dbReference type="SMART" id="SM00382">
    <property type="entry name" value="AAA"/>
    <property type="match status" value="1"/>
</dbReference>
<dbReference type="InterPro" id="IPR027417">
    <property type="entry name" value="P-loop_NTPase"/>
</dbReference>
<organism evidence="10 11">
    <name type="scientific">Micromonospora zingiberis</name>
    <dbReference type="NCBI Taxonomy" id="2053011"/>
    <lineage>
        <taxon>Bacteria</taxon>
        <taxon>Bacillati</taxon>
        <taxon>Actinomycetota</taxon>
        <taxon>Actinomycetes</taxon>
        <taxon>Micromonosporales</taxon>
        <taxon>Micromonosporaceae</taxon>
        <taxon>Micromonospora</taxon>
    </lineage>
</organism>
<accession>A0A4R0GJ59</accession>
<evidence type="ECO:0000256" key="2">
    <source>
        <dbReference type="ARBA" id="ARBA00022692"/>
    </source>
</evidence>
<dbReference type="PANTHER" id="PTHR24221">
    <property type="entry name" value="ATP-BINDING CASSETTE SUB-FAMILY B"/>
    <property type="match status" value="1"/>
</dbReference>
<evidence type="ECO:0000313" key="11">
    <source>
        <dbReference type="Proteomes" id="UP000292274"/>
    </source>
</evidence>
<comment type="caution">
    <text evidence="10">The sequence shown here is derived from an EMBL/GenBank/DDBJ whole genome shotgun (WGS) entry which is preliminary data.</text>
</comment>
<dbReference type="Gene3D" id="3.40.50.300">
    <property type="entry name" value="P-loop containing nucleotide triphosphate hydrolases"/>
    <property type="match status" value="1"/>
</dbReference>
<evidence type="ECO:0000256" key="3">
    <source>
        <dbReference type="ARBA" id="ARBA00022741"/>
    </source>
</evidence>
<gene>
    <name evidence="10" type="ORF">E0H26_20105</name>
</gene>
<dbReference type="InterPro" id="IPR003439">
    <property type="entry name" value="ABC_transporter-like_ATP-bd"/>
</dbReference>
<feature type="transmembrane region" description="Helical" evidence="7">
    <location>
        <begin position="290"/>
        <end position="312"/>
    </location>
</feature>
<evidence type="ECO:0000259" key="8">
    <source>
        <dbReference type="PROSITE" id="PS50893"/>
    </source>
</evidence>
<reference evidence="10 11" key="1">
    <citation type="submission" date="2019-02" db="EMBL/GenBank/DDBJ databases">
        <title>Jishengella sp. nov., isolated from a root of Zingiber montanum.</title>
        <authorList>
            <person name="Kuncharoen N."/>
            <person name="Kudo T."/>
            <person name="Masahiro Y."/>
            <person name="Ohkuma M."/>
            <person name="Tanasupawat S."/>
        </authorList>
    </citation>
    <scope>NUCLEOTIDE SEQUENCE [LARGE SCALE GENOMIC DNA]</scope>
    <source>
        <strain evidence="10 11">PLAI 1-1</strain>
    </source>
</reference>
<keyword evidence="11" id="KW-1185">Reference proteome</keyword>
<keyword evidence="5 7" id="KW-1133">Transmembrane helix</keyword>
<dbReference type="Pfam" id="PF00005">
    <property type="entry name" value="ABC_tran"/>
    <property type="match status" value="1"/>
</dbReference>
<evidence type="ECO:0000256" key="4">
    <source>
        <dbReference type="ARBA" id="ARBA00022840"/>
    </source>
</evidence>
<evidence type="ECO:0000313" key="10">
    <source>
        <dbReference type="EMBL" id="TCB95489.1"/>
    </source>
</evidence>
<dbReference type="PROSITE" id="PS00211">
    <property type="entry name" value="ABC_TRANSPORTER_1"/>
    <property type="match status" value="1"/>
</dbReference>
<protein>
    <submittedName>
        <fullName evidence="10">ABC transporter ATP-binding protein</fullName>
    </submittedName>
</protein>
<dbReference type="InterPro" id="IPR039421">
    <property type="entry name" value="Type_1_exporter"/>
</dbReference>
<dbReference type="InterPro" id="IPR011527">
    <property type="entry name" value="ABC1_TM_dom"/>
</dbReference>
<evidence type="ECO:0000256" key="6">
    <source>
        <dbReference type="ARBA" id="ARBA00023136"/>
    </source>
</evidence>
<feature type="transmembrane region" description="Helical" evidence="7">
    <location>
        <begin position="64"/>
        <end position="84"/>
    </location>
</feature>
<dbReference type="PANTHER" id="PTHR24221:SF646">
    <property type="entry name" value="HAEMOLYSIN SECRETION ATP-BINDING PROTEIN"/>
    <property type="match status" value="1"/>
</dbReference>
<dbReference type="PROSITE" id="PS50893">
    <property type="entry name" value="ABC_TRANSPORTER_2"/>
    <property type="match status" value="1"/>
</dbReference>
<dbReference type="Proteomes" id="UP000292274">
    <property type="component" value="Unassembled WGS sequence"/>
</dbReference>
<evidence type="ECO:0000256" key="5">
    <source>
        <dbReference type="ARBA" id="ARBA00022989"/>
    </source>
</evidence>
<dbReference type="AlphaFoldDB" id="A0A4R0GJ59"/>
<proteinExistence type="predicted"/>
<dbReference type="SUPFAM" id="SSF90123">
    <property type="entry name" value="ABC transporter transmembrane region"/>
    <property type="match status" value="1"/>
</dbReference>
<feature type="transmembrane region" description="Helical" evidence="7">
    <location>
        <begin position="29"/>
        <end position="52"/>
    </location>
</feature>
<comment type="subcellular location">
    <subcellularLocation>
        <location evidence="1">Cell membrane</location>
        <topology evidence="1">Multi-pass membrane protein</topology>
    </subcellularLocation>
</comment>
<dbReference type="GO" id="GO:0005886">
    <property type="term" value="C:plasma membrane"/>
    <property type="evidence" value="ECO:0007669"/>
    <property type="project" value="UniProtKB-SubCell"/>
</dbReference>
<evidence type="ECO:0000256" key="7">
    <source>
        <dbReference type="SAM" id="Phobius"/>
    </source>
</evidence>
<dbReference type="PROSITE" id="PS50929">
    <property type="entry name" value="ABC_TM1F"/>
    <property type="match status" value="1"/>
</dbReference>
<feature type="domain" description="ABC transmembrane type-1" evidence="9">
    <location>
        <begin position="35"/>
        <end position="316"/>
    </location>
</feature>
<dbReference type="SUPFAM" id="SSF52540">
    <property type="entry name" value="P-loop containing nucleoside triphosphate hydrolases"/>
    <property type="match status" value="1"/>
</dbReference>
<evidence type="ECO:0000256" key="1">
    <source>
        <dbReference type="ARBA" id="ARBA00004651"/>
    </source>
</evidence>
<dbReference type="InterPro" id="IPR036640">
    <property type="entry name" value="ABC1_TM_sf"/>
</dbReference>
<dbReference type="RefSeq" id="WP_131305897.1">
    <property type="nucleotide sequence ID" value="NZ_SJJR01000014.1"/>
</dbReference>
<dbReference type="OrthoDB" id="9806127at2"/>
<keyword evidence="2 7" id="KW-0812">Transmembrane</keyword>
<feature type="domain" description="ABC transporter" evidence="8">
    <location>
        <begin position="350"/>
        <end position="600"/>
    </location>
</feature>
<sequence length="614" mass="66383">MPVTEPASPQRPLHELAGVWRTAWQAGPWLTVAQMVTTVASGLLPATTVWLTKLVVDGLAAGRVEAAVGAGVGLAGAGLVAAVLPQLAGYLQGEQQRRMDRLMQDQLYTAVNSFQGLSRFENPRFLDRLRMATEATGPALSPLTSGLLGIGRDVITLLSLLGTLYFLSPVMTAVVVGAAVPALLAEISLARQRVGMYLGLSAAMRRQAFYSQLITDVGAAQEVRLFGLGDFFKGRLLRGLREVQDGERRLDRKVLRSQSLLALLSAVVSGLGLVWAVHSATTGRLTLGDVTAFVVAVAGIQGSLMGLVNGIASGHEALLMVGHHSAVRRLGDDLPPARRPAQLLPLRHGIEVRDVWFRYHDDHPWILRGVSLTISQGQAVALVGLNGAGKSTLVKLLCRFYDPNHGVIRWDGVDIRDLDPAQLRRRMGVLFQDFVSYDLSAAENIGVGDVDAIADRRRIEEAAGAAGIHTNLAALPRGYDTLLSRLFYLEEEKDDPDTGVVLSGGQWQRLALSRTFMRDTRDLLILDEPSAGLDAKAEHEIHQRLRTHRAGRTSLLISHRLGTVRDADVIVVLDGGLVAEQGSHDELIALDGRYAQLFRTQASGYGATAVEEIR</sequence>
<dbReference type="EMBL" id="SJJR01000014">
    <property type="protein sequence ID" value="TCB95489.1"/>
    <property type="molecule type" value="Genomic_DNA"/>
</dbReference>
<evidence type="ECO:0000259" key="9">
    <source>
        <dbReference type="PROSITE" id="PS50929"/>
    </source>
</evidence>
<dbReference type="InterPro" id="IPR003593">
    <property type="entry name" value="AAA+_ATPase"/>
</dbReference>
<dbReference type="GO" id="GO:0005524">
    <property type="term" value="F:ATP binding"/>
    <property type="evidence" value="ECO:0007669"/>
    <property type="project" value="UniProtKB-KW"/>
</dbReference>
<dbReference type="InterPro" id="IPR017871">
    <property type="entry name" value="ABC_transporter-like_CS"/>
</dbReference>
<name>A0A4R0GJ59_9ACTN</name>
<keyword evidence="3" id="KW-0547">Nucleotide-binding</keyword>
<keyword evidence="4 10" id="KW-0067">ATP-binding</keyword>
<feature type="transmembrane region" description="Helical" evidence="7">
    <location>
        <begin position="259"/>
        <end position="278"/>
    </location>
</feature>
<dbReference type="GO" id="GO:0034040">
    <property type="term" value="F:ATPase-coupled lipid transmembrane transporter activity"/>
    <property type="evidence" value="ECO:0007669"/>
    <property type="project" value="TreeGrafter"/>
</dbReference>
<keyword evidence="6 7" id="KW-0472">Membrane</keyword>
<dbReference type="GO" id="GO:0140359">
    <property type="term" value="F:ABC-type transporter activity"/>
    <property type="evidence" value="ECO:0007669"/>
    <property type="project" value="InterPro"/>
</dbReference>
<dbReference type="Gene3D" id="1.20.1560.10">
    <property type="entry name" value="ABC transporter type 1, transmembrane domain"/>
    <property type="match status" value="1"/>
</dbReference>
<dbReference type="GO" id="GO:0016887">
    <property type="term" value="F:ATP hydrolysis activity"/>
    <property type="evidence" value="ECO:0007669"/>
    <property type="project" value="InterPro"/>
</dbReference>